<dbReference type="PANTHER" id="PTHR15623">
    <property type="entry name" value="SPERMATOGENESIS-ASSOCIATED SERINE-RICH PROTEIN 2-RELATED"/>
    <property type="match status" value="1"/>
</dbReference>
<protein>
    <submittedName>
        <fullName evidence="4">KfrA_N domain-containing protein</fullName>
    </submittedName>
</protein>
<dbReference type="OrthoDB" id="6136201at2759"/>
<feature type="compositionally biased region" description="Polar residues" evidence="1">
    <location>
        <begin position="337"/>
        <end position="354"/>
    </location>
</feature>
<reference evidence="4" key="1">
    <citation type="submission" date="2017-02" db="UniProtKB">
        <authorList>
            <consortium name="WormBaseParasite"/>
        </authorList>
    </citation>
    <scope>IDENTIFICATION</scope>
</reference>
<sequence>MASSKRDLEEKRKMEEAVAKVREVVHTASKNDIVLALHIYELDIDKTIQAFCDGWHGAQNALGAWERTGVAKKKNRKKKKDATLNSQTASNLHPVAPAKETAKPNRTVRPQYPNNDLSTPTDSTVTYKTAKDFAFQPAGIEQVSSGAALVIEPTHNVNMYKGTDSEEETCSIAISCLKNFEDEVKDVEVAFEQGLLLAEESIKNVFKGIRQLLEDREVHLLAEVNRIHDDGARILTERRVKANELLDRAKRIKAMSDREKQGFRSEIAQFSLERGDEANFTHKSRFVCDNASMIKMVKNFGEVLGVKTTGSAAPLVVTQLAASEAHANEVKMPVGRSSRTSSVGEDSGLGQISPSGEERKHVAEVNDGGILMKSDALTADELAGLNATVRETLKAQGIDATLFSGLTMPVRRRQGGGGRGRPRVPKPAPPLPDPQLSIFE</sequence>
<proteinExistence type="predicted"/>
<feature type="region of interest" description="Disordered" evidence="1">
    <location>
        <begin position="69"/>
        <end position="122"/>
    </location>
</feature>
<dbReference type="PANTHER" id="PTHR15623:SF11">
    <property type="entry name" value="SPERMATOGENESIS-ASSOCIATED SERINE-RICH PROTEIN 2"/>
    <property type="match status" value="1"/>
</dbReference>
<evidence type="ECO:0000256" key="1">
    <source>
        <dbReference type="SAM" id="MobiDB-lite"/>
    </source>
</evidence>
<feature type="compositionally biased region" description="Basic residues" evidence="1">
    <location>
        <begin position="410"/>
        <end position="424"/>
    </location>
</feature>
<keyword evidence="3" id="KW-1185">Reference proteome</keyword>
<evidence type="ECO:0000313" key="4">
    <source>
        <dbReference type="WBParaSite" id="EVEC_0000888201-mRNA-1"/>
    </source>
</evidence>
<reference evidence="2 3" key="2">
    <citation type="submission" date="2018-10" db="EMBL/GenBank/DDBJ databases">
        <authorList>
            <consortium name="Pathogen Informatics"/>
        </authorList>
    </citation>
    <scope>NUCLEOTIDE SEQUENCE [LARGE SCALE GENOMIC DNA]</scope>
</reference>
<feature type="region of interest" description="Disordered" evidence="1">
    <location>
        <begin position="406"/>
        <end position="440"/>
    </location>
</feature>
<accession>A0A0N4VE02</accession>
<dbReference type="EMBL" id="UXUI01009373">
    <property type="protein sequence ID" value="VDD93578.1"/>
    <property type="molecule type" value="Genomic_DNA"/>
</dbReference>
<dbReference type="InterPro" id="IPR009816">
    <property type="entry name" value="SPATS2-like"/>
</dbReference>
<organism evidence="4">
    <name type="scientific">Enterobius vermicularis</name>
    <name type="common">Human pinworm</name>
    <dbReference type="NCBI Taxonomy" id="51028"/>
    <lineage>
        <taxon>Eukaryota</taxon>
        <taxon>Metazoa</taxon>
        <taxon>Ecdysozoa</taxon>
        <taxon>Nematoda</taxon>
        <taxon>Chromadorea</taxon>
        <taxon>Rhabditida</taxon>
        <taxon>Spirurina</taxon>
        <taxon>Oxyuridomorpha</taxon>
        <taxon>Oxyuroidea</taxon>
        <taxon>Oxyuridae</taxon>
        <taxon>Enterobius</taxon>
    </lineage>
</organism>
<dbReference type="WBParaSite" id="EVEC_0000888201-mRNA-1">
    <property type="protein sequence ID" value="EVEC_0000888201-mRNA-1"/>
    <property type="gene ID" value="EVEC_0000888201"/>
</dbReference>
<dbReference type="Pfam" id="PF07139">
    <property type="entry name" value="SPATS2-like"/>
    <property type="match status" value="1"/>
</dbReference>
<name>A0A0N4VE02_ENTVE</name>
<evidence type="ECO:0000313" key="2">
    <source>
        <dbReference type="EMBL" id="VDD93578.1"/>
    </source>
</evidence>
<feature type="region of interest" description="Disordered" evidence="1">
    <location>
        <begin position="330"/>
        <end position="359"/>
    </location>
</feature>
<evidence type="ECO:0000313" key="3">
    <source>
        <dbReference type="Proteomes" id="UP000274131"/>
    </source>
</evidence>
<dbReference type="AlphaFoldDB" id="A0A0N4VE02"/>
<feature type="compositionally biased region" description="Basic residues" evidence="1">
    <location>
        <begin position="70"/>
        <end position="80"/>
    </location>
</feature>
<gene>
    <name evidence="2" type="ORF">EVEC_LOCUS8329</name>
</gene>
<dbReference type="GO" id="GO:0005737">
    <property type="term" value="C:cytoplasm"/>
    <property type="evidence" value="ECO:0007669"/>
    <property type="project" value="TreeGrafter"/>
</dbReference>
<dbReference type="Proteomes" id="UP000274131">
    <property type="component" value="Unassembled WGS sequence"/>
</dbReference>
<feature type="compositionally biased region" description="Polar residues" evidence="1">
    <location>
        <begin position="112"/>
        <end position="122"/>
    </location>
</feature>